<gene>
    <name evidence="2" type="ORF">M404DRAFT_91822</name>
</gene>
<keyword evidence="3" id="KW-1185">Reference proteome</keyword>
<dbReference type="Proteomes" id="UP000054217">
    <property type="component" value="Unassembled WGS sequence"/>
</dbReference>
<organism evidence="2 3">
    <name type="scientific">Pisolithus tinctorius Marx 270</name>
    <dbReference type="NCBI Taxonomy" id="870435"/>
    <lineage>
        <taxon>Eukaryota</taxon>
        <taxon>Fungi</taxon>
        <taxon>Dikarya</taxon>
        <taxon>Basidiomycota</taxon>
        <taxon>Agaricomycotina</taxon>
        <taxon>Agaricomycetes</taxon>
        <taxon>Agaricomycetidae</taxon>
        <taxon>Boletales</taxon>
        <taxon>Sclerodermatineae</taxon>
        <taxon>Pisolithaceae</taxon>
        <taxon>Pisolithus</taxon>
    </lineage>
</organism>
<dbReference type="HOGENOM" id="CLU_022730_2_1_1"/>
<accession>A0A0C3IXX8</accession>
<dbReference type="EMBL" id="KN831986">
    <property type="protein sequence ID" value="KIO01683.1"/>
    <property type="molecule type" value="Genomic_DNA"/>
</dbReference>
<evidence type="ECO:0000259" key="1">
    <source>
        <dbReference type="Pfam" id="PF01266"/>
    </source>
</evidence>
<dbReference type="AlphaFoldDB" id="A0A0C3IXX8"/>
<sequence length="476" mass="52199">PTPGLPIAEPTRSFWAFPPSAILARLVQDPDESQCAAVPEYADVVVIGSGISGASFVRALLNADRKRINKGGYEHERLSVVMLEAHDACSGATGRLVPSIALGHINPPLYHDYEDLKNTLGLRAAQHIIRFRLAHLEIQRHIGQTDAADADCREVEAVDVYYDEETFEEAKRLLKVYKRDMPVEAEPYECLGGEAARKRYQLSEYALGCITTRAGAVHPYRFVAGVLARLLKDHPNQFRLYTKTPCTSITGPSENESAYTLHTPRGTLKTKHIVHLTNAHVGALVPGLAPVVTQVRETMSAQRPGRKLRTKMGGGARSYVFYDDPVYKGFDYLTQLRSGEHELMFGGGLEGESVGCTRMPGMYDLHSAAHVVKALWSGELSESADGFPWVGRIPESVTGRERPSKTDKVMASPGEWVSAGYSGEGMVHAWLCAKAVALMVLGMEDDKNVCDDMNGFGAGQSVAEWLPARFLISETR</sequence>
<evidence type="ECO:0000313" key="3">
    <source>
        <dbReference type="Proteomes" id="UP000054217"/>
    </source>
</evidence>
<dbReference type="PANTHER" id="PTHR13847:SF213">
    <property type="entry name" value="DEPENDENT OXIDOREDUCTASE, PUTATIVE-RELATED"/>
    <property type="match status" value="1"/>
</dbReference>
<reference evidence="3" key="2">
    <citation type="submission" date="2015-01" db="EMBL/GenBank/DDBJ databases">
        <title>Evolutionary Origins and Diversification of the Mycorrhizal Mutualists.</title>
        <authorList>
            <consortium name="DOE Joint Genome Institute"/>
            <consortium name="Mycorrhizal Genomics Consortium"/>
            <person name="Kohler A."/>
            <person name="Kuo A."/>
            <person name="Nagy L.G."/>
            <person name="Floudas D."/>
            <person name="Copeland A."/>
            <person name="Barry K.W."/>
            <person name="Cichocki N."/>
            <person name="Veneault-Fourrey C."/>
            <person name="LaButti K."/>
            <person name="Lindquist E.A."/>
            <person name="Lipzen A."/>
            <person name="Lundell T."/>
            <person name="Morin E."/>
            <person name="Murat C."/>
            <person name="Riley R."/>
            <person name="Ohm R."/>
            <person name="Sun H."/>
            <person name="Tunlid A."/>
            <person name="Henrissat B."/>
            <person name="Grigoriev I.V."/>
            <person name="Hibbett D.S."/>
            <person name="Martin F."/>
        </authorList>
    </citation>
    <scope>NUCLEOTIDE SEQUENCE [LARGE SCALE GENOMIC DNA]</scope>
    <source>
        <strain evidence="3">Marx 270</strain>
    </source>
</reference>
<dbReference type="STRING" id="870435.A0A0C3IXX8"/>
<dbReference type="SUPFAM" id="SSF51905">
    <property type="entry name" value="FAD/NAD(P)-binding domain"/>
    <property type="match status" value="1"/>
</dbReference>
<dbReference type="InterPro" id="IPR006076">
    <property type="entry name" value="FAD-dep_OxRdtase"/>
</dbReference>
<dbReference type="Gene3D" id="3.30.9.10">
    <property type="entry name" value="D-Amino Acid Oxidase, subunit A, domain 2"/>
    <property type="match status" value="1"/>
</dbReference>
<dbReference type="OrthoDB" id="429143at2759"/>
<dbReference type="InParanoid" id="A0A0C3IXX8"/>
<dbReference type="Pfam" id="PF01266">
    <property type="entry name" value="DAO"/>
    <property type="match status" value="1"/>
</dbReference>
<evidence type="ECO:0000313" key="2">
    <source>
        <dbReference type="EMBL" id="KIO01683.1"/>
    </source>
</evidence>
<dbReference type="GO" id="GO:0005737">
    <property type="term" value="C:cytoplasm"/>
    <property type="evidence" value="ECO:0007669"/>
    <property type="project" value="TreeGrafter"/>
</dbReference>
<dbReference type="InterPro" id="IPR036188">
    <property type="entry name" value="FAD/NAD-bd_sf"/>
</dbReference>
<protein>
    <recommendedName>
        <fullName evidence="1">FAD dependent oxidoreductase domain-containing protein</fullName>
    </recommendedName>
</protein>
<dbReference type="PANTHER" id="PTHR13847">
    <property type="entry name" value="SARCOSINE DEHYDROGENASE-RELATED"/>
    <property type="match status" value="1"/>
</dbReference>
<name>A0A0C3IXX8_PISTI</name>
<proteinExistence type="predicted"/>
<feature type="non-terminal residue" evidence="2">
    <location>
        <position position="476"/>
    </location>
</feature>
<reference evidence="2 3" key="1">
    <citation type="submission" date="2014-04" db="EMBL/GenBank/DDBJ databases">
        <authorList>
            <consortium name="DOE Joint Genome Institute"/>
            <person name="Kuo A."/>
            <person name="Kohler A."/>
            <person name="Costa M.D."/>
            <person name="Nagy L.G."/>
            <person name="Floudas D."/>
            <person name="Copeland A."/>
            <person name="Barry K.W."/>
            <person name="Cichocki N."/>
            <person name="Veneault-Fourrey C."/>
            <person name="LaButti K."/>
            <person name="Lindquist E.A."/>
            <person name="Lipzen A."/>
            <person name="Lundell T."/>
            <person name="Morin E."/>
            <person name="Murat C."/>
            <person name="Sun H."/>
            <person name="Tunlid A."/>
            <person name="Henrissat B."/>
            <person name="Grigoriev I.V."/>
            <person name="Hibbett D.S."/>
            <person name="Martin F."/>
            <person name="Nordberg H.P."/>
            <person name="Cantor M.N."/>
            <person name="Hua S.X."/>
        </authorList>
    </citation>
    <scope>NUCLEOTIDE SEQUENCE [LARGE SCALE GENOMIC DNA]</scope>
    <source>
        <strain evidence="2 3">Marx 270</strain>
    </source>
</reference>
<dbReference type="Gene3D" id="3.50.50.60">
    <property type="entry name" value="FAD/NAD(P)-binding domain"/>
    <property type="match status" value="1"/>
</dbReference>
<feature type="domain" description="FAD dependent oxidoreductase" evidence="1">
    <location>
        <begin position="43"/>
        <end position="437"/>
    </location>
</feature>
<feature type="non-terminal residue" evidence="2">
    <location>
        <position position="1"/>
    </location>
</feature>